<evidence type="ECO:0000256" key="4">
    <source>
        <dbReference type="ARBA" id="ARBA00022679"/>
    </source>
</evidence>
<comment type="caution">
    <text evidence="11">The sequence shown here is derived from an EMBL/GenBank/DDBJ whole genome shotgun (WGS) entry which is preliminary data.</text>
</comment>
<dbReference type="AlphaFoldDB" id="A0A9D1GSW8"/>
<dbReference type="Pfam" id="PF03062">
    <property type="entry name" value="MBOAT"/>
    <property type="match status" value="1"/>
</dbReference>
<sequence length="466" mass="52200">MVFASLEFLFYYLPAVLLVYLITPKKLKNALLFVSGVLFYSWGEPVYVWVMLVSTLIDYTAGRLMARTESRKKRFACLIVSIVMNLGLLFVFKYSSFAVGVFNSVFGTGIPDPGLPLPIGISFFTFQSMSYTIDLYRGKISVQKSFVNFAAYVTCFPQIVAGPIVKYGDIASELEDRRVSVGDLSDGVTLFITGLAKKVLLANTIGEFWTEIKALDYSTLPALTAWIGIIAFGFQIYFDFSGYSDMAIGMGKMLGFNFPQNFNYPYMSKSVSEFWRRWHITLGSWFKEYVYFPLGGSRCSKLKTVRNLLIVWLLTGLWHGASFNFLLWGLWFGALIVIEHLWLGRLLKKLPGAVSWLYTSSAVLFGWVLFDTATLSDAWSYFAAMFGGGGSFADYGTLAIISESAISFALCIFFAYDAVSNYISRIGGDNSRVVVVLRPLVTCALLIACTSYLVNSGYNPFLYFNF</sequence>
<dbReference type="EMBL" id="DVLL01000007">
    <property type="protein sequence ID" value="HIT58412.1"/>
    <property type="molecule type" value="Genomic_DNA"/>
</dbReference>
<feature type="transmembrane region" description="Helical" evidence="10">
    <location>
        <begin position="395"/>
        <end position="416"/>
    </location>
</feature>
<keyword evidence="8 9" id="KW-0012">Acyltransferase</keyword>
<evidence type="ECO:0000256" key="9">
    <source>
        <dbReference type="PIRNR" id="PIRNR016636"/>
    </source>
</evidence>
<dbReference type="GO" id="GO:0042121">
    <property type="term" value="P:alginic acid biosynthetic process"/>
    <property type="evidence" value="ECO:0007669"/>
    <property type="project" value="InterPro"/>
</dbReference>
<gene>
    <name evidence="11" type="ORF">IAC39_01625</name>
</gene>
<evidence type="ECO:0000256" key="10">
    <source>
        <dbReference type="SAM" id="Phobius"/>
    </source>
</evidence>
<evidence type="ECO:0000256" key="1">
    <source>
        <dbReference type="ARBA" id="ARBA00004651"/>
    </source>
</evidence>
<keyword evidence="6 10" id="KW-1133">Transmembrane helix</keyword>
<evidence type="ECO:0000256" key="8">
    <source>
        <dbReference type="ARBA" id="ARBA00023315"/>
    </source>
</evidence>
<evidence type="ECO:0000256" key="5">
    <source>
        <dbReference type="ARBA" id="ARBA00022692"/>
    </source>
</evidence>
<keyword evidence="4 9" id="KW-0808">Transferase</keyword>
<feature type="transmembrane region" description="Helical" evidence="10">
    <location>
        <begin position="436"/>
        <end position="454"/>
    </location>
</feature>
<comment type="similarity">
    <text evidence="2 9">Belongs to the membrane-bound acyltransferase family.</text>
</comment>
<dbReference type="InterPro" id="IPR024194">
    <property type="entry name" value="Ac/AlaTfrase_AlgI/DltB"/>
</dbReference>
<keyword evidence="3 9" id="KW-1003">Cell membrane</keyword>
<dbReference type="InterPro" id="IPR051085">
    <property type="entry name" value="MB_O-acyltransferase"/>
</dbReference>
<dbReference type="InterPro" id="IPR004299">
    <property type="entry name" value="MBOAT_fam"/>
</dbReference>
<feature type="transmembrane region" description="Helical" evidence="10">
    <location>
        <begin position="75"/>
        <end position="95"/>
    </location>
</feature>
<dbReference type="PANTHER" id="PTHR13285:SF23">
    <property type="entry name" value="TEICHOIC ACID D-ALANYLTRANSFERASE"/>
    <property type="match status" value="1"/>
</dbReference>
<organism evidence="11 12">
    <name type="scientific">Candidatus Faeciplasma pullistercoris</name>
    <dbReference type="NCBI Taxonomy" id="2840800"/>
    <lineage>
        <taxon>Bacteria</taxon>
        <taxon>Bacillati</taxon>
        <taxon>Bacillota</taxon>
        <taxon>Clostridia</taxon>
        <taxon>Eubacteriales</taxon>
        <taxon>Oscillospiraceae</taxon>
        <taxon>Oscillospiraceae incertae sedis</taxon>
        <taxon>Candidatus Faeciplasma</taxon>
    </lineage>
</organism>
<proteinExistence type="inferred from homology"/>
<dbReference type="InterPro" id="IPR028362">
    <property type="entry name" value="AlgI"/>
</dbReference>
<dbReference type="GO" id="GO:0005886">
    <property type="term" value="C:plasma membrane"/>
    <property type="evidence" value="ECO:0007669"/>
    <property type="project" value="UniProtKB-SubCell"/>
</dbReference>
<keyword evidence="7 9" id="KW-0472">Membrane</keyword>
<accession>A0A9D1GSW8</accession>
<evidence type="ECO:0000256" key="7">
    <source>
        <dbReference type="ARBA" id="ARBA00023136"/>
    </source>
</evidence>
<name>A0A9D1GSW8_9FIRM</name>
<dbReference type="PANTHER" id="PTHR13285">
    <property type="entry name" value="ACYLTRANSFERASE"/>
    <property type="match status" value="1"/>
</dbReference>
<evidence type="ECO:0000313" key="11">
    <source>
        <dbReference type="EMBL" id="HIT58412.1"/>
    </source>
</evidence>
<comment type="subcellular location">
    <subcellularLocation>
        <location evidence="1">Cell membrane</location>
        <topology evidence="1">Multi-pass membrane protein</topology>
    </subcellularLocation>
</comment>
<evidence type="ECO:0000256" key="3">
    <source>
        <dbReference type="ARBA" id="ARBA00022475"/>
    </source>
</evidence>
<dbReference type="Proteomes" id="UP000824136">
    <property type="component" value="Unassembled WGS sequence"/>
</dbReference>
<feature type="transmembrane region" description="Helical" evidence="10">
    <location>
        <begin position="310"/>
        <end position="338"/>
    </location>
</feature>
<feature type="transmembrane region" description="Helical" evidence="10">
    <location>
        <begin position="9"/>
        <end position="27"/>
    </location>
</feature>
<protein>
    <submittedName>
        <fullName evidence="11">MBOAT family protein</fullName>
    </submittedName>
</protein>
<keyword evidence="5 10" id="KW-0812">Transmembrane</keyword>
<feature type="transmembrane region" description="Helical" evidence="10">
    <location>
        <begin position="350"/>
        <end position="370"/>
    </location>
</feature>
<dbReference type="PIRSF" id="PIRSF016636">
    <property type="entry name" value="AlgI_DltB"/>
    <property type="match status" value="1"/>
</dbReference>
<evidence type="ECO:0000256" key="6">
    <source>
        <dbReference type="ARBA" id="ARBA00022989"/>
    </source>
</evidence>
<dbReference type="PIRSF" id="PIRSF500217">
    <property type="entry name" value="AlgI"/>
    <property type="match status" value="1"/>
</dbReference>
<evidence type="ECO:0000313" key="12">
    <source>
        <dbReference type="Proteomes" id="UP000824136"/>
    </source>
</evidence>
<feature type="transmembrane region" description="Helical" evidence="10">
    <location>
        <begin position="220"/>
        <end position="238"/>
    </location>
</feature>
<evidence type="ECO:0000256" key="2">
    <source>
        <dbReference type="ARBA" id="ARBA00010323"/>
    </source>
</evidence>
<reference evidence="11" key="1">
    <citation type="submission" date="2020-10" db="EMBL/GenBank/DDBJ databases">
        <authorList>
            <person name="Gilroy R."/>
        </authorList>
    </citation>
    <scope>NUCLEOTIDE SEQUENCE</scope>
    <source>
        <strain evidence="11">CHK33-4379</strain>
    </source>
</reference>
<feature type="transmembrane region" description="Helical" evidence="10">
    <location>
        <begin position="115"/>
        <end position="136"/>
    </location>
</feature>
<dbReference type="GO" id="GO:0016746">
    <property type="term" value="F:acyltransferase activity"/>
    <property type="evidence" value="ECO:0007669"/>
    <property type="project" value="UniProtKB-KW"/>
</dbReference>
<reference evidence="11" key="2">
    <citation type="journal article" date="2021" name="PeerJ">
        <title>Extensive microbial diversity within the chicken gut microbiome revealed by metagenomics and culture.</title>
        <authorList>
            <person name="Gilroy R."/>
            <person name="Ravi A."/>
            <person name="Getino M."/>
            <person name="Pursley I."/>
            <person name="Horton D.L."/>
            <person name="Alikhan N.F."/>
            <person name="Baker D."/>
            <person name="Gharbi K."/>
            <person name="Hall N."/>
            <person name="Watson M."/>
            <person name="Adriaenssens E.M."/>
            <person name="Foster-Nyarko E."/>
            <person name="Jarju S."/>
            <person name="Secka A."/>
            <person name="Antonio M."/>
            <person name="Oren A."/>
            <person name="Chaudhuri R.R."/>
            <person name="La Ragione R."/>
            <person name="Hildebrand F."/>
            <person name="Pallen M.J."/>
        </authorList>
    </citation>
    <scope>NUCLEOTIDE SEQUENCE</scope>
    <source>
        <strain evidence="11">CHK33-4379</strain>
    </source>
</reference>